<feature type="binding site" evidence="3">
    <location>
        <begin position="150"/>
        <end position="157"/>
    </location>
    <ligand>
        <name>ATP</name>
        <dbReference type="ChEBI" id="CHEBI:30616"/>
    </ligand>
</feature>
<sequence>MIVLLALRCSYELNQQNTCFLLTQLTWVDWLMHHNVLLPEHYEWAERLQATDLFGEDAPFVLDNGLVYFSRYHNMELAVAEFVIAGQTRKPAHHWLPAELLDGQSEIVDGLFQSTSSEADKLDEQLNTEIDWQYRAVLNSLSHQFSVITGGPGTGKTTTVIKLLSSLVQYYLEQPTLIQKQIGQFTIKLAAPTGKAALRLTESMLSGIDKLNISDDIRAYIPTEASTIHRLLKSRGRNDFYYNSNNKLPIDVLVLDEASMVDLSLMSKLMSALPSRCQLVLIGDKEQLASVEAGNLLAEICAPLQSLGIERQNALQPVTELKKSYRFDSNGEIGLLAKAVNKGVGKAVEHLLIENCLGTDDANRQRYLESGSVLTWLDPNSHSIKLIVERVVRHQVAILDSISEITESNELNVVKALFKKLYELQVLSCVRQSIYGVEEFNKLVKERLSQLGRVAWQDEHYAGRPILVTENAYHLGLYNGDIGIQIPDPVSDQLVTYFIDGKGDMIKLFNQRLPTHESVYAMTVHKSQGSEFDHTILIMPGDDVGVKLLGRELIYTAITRAKTRFTIFGDKDRTLRAVNNHTVRQSGLSKLLYGL</sequence>
<dbReference type="NCBIfam" id="TIGR01447">
    <property type="entry name" value="recD"/>
    <property type="match status" value="1"/>
</dbReference>
<dbReference type="Proteomes" id="UP000439994">
    <property type="component" value="Unassembled WGS sequence"/>
</dbReference>
<dbReference type="SUPFAM" id="SSF52540">
    <property type="entry name" value="P-loop containing nucleoside triphosphate hydrolases"/>
    <property type="match status" value="2"/>
</dbReference>
<keyword evidence="3" id="KW-0227">DNA damage</keyword>
<dbReference type="InterPro" id="IPR006344">
    <property type="entry name" value="RecD"/>
</dbReference>
<dbReference type="GO" id="GO:0003677">
    <property type="term" value="F:DNA binding"/>
    <property type="evidence" value="ECO:0007669"/>
    <property type="project" value="UniProtKB-UniRule"/>
</dbReference>
<dbReference type="InterPro" id="IPR027785">
    <property type="entry name" value="UvrD-like_helicase_C"/>
</dbReference>
<gene>
    <name evidence="3 5" type="primary">recD</name>
    <name evidence="5" type="ORF">GNP35_00165</name>
</gene>
<evidence type="ECO:0000256" key="1">
    <source>
        <dbReference type="ARBA" id="ARBA00022741"/>
    </source>
</evidence>
<dbReference type="AlphaFoldDB" id="A0A6N8F7K8"/>
<dbReference type="EC" id="5.6.2.3" evidence="3"/>
<organism evidence="5 6">
    <name type="scientific">Psychrosphaera haliotis</name>
    <dbReference type="NCBI Taxonomy" id="555083"/>
    <lineage>
        <taxon>Bacteria</taxon>
        <taxon>Pseudomonadati</taxon>
        <taxon>Pseudomonadota</taxon>
        <taxon>Gammaproteobacteria</taxon>
        <taxon>Alteromonadales</taxon>
        <taxon>Pseudoalteromonadaceae</taxon>
        <taxon>Psychrosphaera</taxon>
    </lineage>
</organism>
<protein>
    <recommendedName>
        <fullName evidence="3">RecBCD enzyme subunit RecD</fullName>
        <ecNumber evidence="3">5.6.2.3</ecNumber>
    </recommendedName>
    <alternativeName>
        <fullName evidence="3">DNA 5'-3' helicase subunit RecD</fullName>
    </alternativeName>
    <alternativeName>
        <fullName evidence="3">Exonuclease V subunit RecD</fullName>
        <shortName evidence="3">ExoV subunit RecD</shortName>
    </alternativeName>
    <alternativeName>
        <fullName evidence="3">Helicase/nuclease RecBCD subunit RecD</fullName>
    </alternativeName>
</protein>
<dbReference type="InterPro" id="IPR050534">
    <property type="entry name" value="Coronavir_polyprotein_1ab"/>
</dbReference>
<dbReference type="GO" id="GO:0008854">
    <property type="term" value="F:exodeoxyribonuclease V activity"/>
    <property type="evidence" value="ECO:0007669"/>
    <property type="project" value="InterPro"/>
</dbReference>
<keyword evidence="1 3" id="KW-0547">Nucleotide-binding</keyword>
<dbReference type="PANTHER" id="PTHR43788">
    <property type="entry name" value="DNA2/NAM7 HELICASE FAMILY MEMBER"/>
    <property type="match status" value="1"/>
</dbReference>
<dbReference type="GO" id="GO:0017116">
    <property type="term" value="F:single-stranded DNA helicase activity"/>
    <property type="evidence" value="ECO:0007669"/>
    <property type="project" value="TreeGrafter"/>
</dbReference>
<comment type="catalytic activity">
    <reaction evidence="3">
        <text>ATP + H2O = ADP + phosphate + H(+)</text>
        <dbReference type="Rhea" id="RHEA:13065"/>
        <dbReference type="ChEBI" id="CHEBI:15377"/>
        <dbReference type="ChEBI" id="CHEBI:15378"/>
        <dbReference type="ChEBI" id="CHEBI:30616"/>
        <dbReference type="ChEBI" id="CHEBI:43474"/>
        <dbReference type="ChEBI" id="CHEBI:456216"/>
        <dbReference type="EC" id="5.6.2.3"/>
    </reaction>
</comment>
<keyword evidence="3" id="KW-0238">DNA-binding</keyword>
<dbReference type="HAMAP" id="MF_01487">
    <property type="entry name" value="RecD"/>
    <property type="match status" value="1"/>
</dbReference>
<keyword evidence="3" id="KW-0234">DNA repair</keyword>
<comment type="function">
    <text evidence="3">A helicase/nuclease that prepares dsDNA breaks (DSB) for recombinational DNA repair. Binds to DSBs and unwinds DNA via a highly rapid and processive ATP-dependent bidirectional helicase activity. Unwinds dsDNA until it encounters a Chi (crossover hotspot instigator) sequence from the 3' direction. Cuts ssDNA a few nucleotides 3' to the Chi site. The properties and activities of the enzyme are changed at Chi. The Chi-altered holoenzyme produces a long 3'-ssDNA overhang and facilitates RecA-binding to the ssDNA for homologous DNA recombination and repair. Holoenzyme degrades any linearized DNA that is unable to undergo homologous recombination. In the holoenzyme this subunit has ssDNA-dependent ATPase and 5'-3' helicase activity. When added to pre-assembled RecBC greatly stimulates nuclease activity and augments holoenzyme processivity. Negatively regulates the RecA-loading ability of RecBCD.</text>
</comment>
<dbReference type="GO" id="GO:0043139">
    <property type="term" value="F:5'-3' DNA helicase activity"/>
    <property type="evidence" value="ECO:0007669"/>
    <property type="project" value="UniProtKB-UniRule"/>
</dbReference>
<proteinExistence type="inferred from homology"/>
<keyword evidence="3" id="KW-0540">Nuclease</keyword>
<dbReference type="GO" id="GO:0000724">
    <property type="term" value="P:double-strand break repair via homologous recombination"/>
    <property type="evidence" value="ECO:0007669"/>
    <property type="project" value="UniProtKB-UniRule"/>
</dbReference>
<comment type="caution">
    <text evidence="5">The sequence shown here is derived from an EMBL/GenBank/DDBJ whole genome shotgun (WGS) entry which is preliminary data.</text>
</comment>
<keyword evidence="3" id="KW-0269">Exonuclease</keyword>
<dbReference type="Pfam" id="PF13245">
    <property type="entry name" value="AAA_19"/>
    <property type="match status" value="1"/>
</dbReference>
<dbReference type="GO" id="GO:0009338">
    <property type="term" value="C:exodeoxyribonuclease V complex"/>
    <property type="evidence" value="ECO:0007669"/>
    <property type="project" value="InterPro"/>
</dbReference>
<name>A0A6N8F7K8_9GAMM</name>
<dbReference type="PANTHER" id="PTHR43788:SF6">
    <property type="entry name" value="DNA HELICASE B"/>
    <property type="match status" value="1"/>
</dbReference>
<dbReference type="Pfam" id="PF13538">
    <property type="entry name" value="UvrD_C_2"/>
    <property type="match status" value="1"/>
</dbReference>
<dbReference type="OrthoDB" id="9803432at2"/>
<dbReference type="InterPro" id="IPR027417">
    <property type="entry name" value="P-loop_NTPase"/>
</dbReference>
<evidence type="ECO:0000256" key="2">
    <source>
        <dbReference type="ARBA" id="ARBA00022840"/>
    </source>
</evidence>
<keyword evidence="3" id="KW-0413">Isomerase</keyword>
<comment type="miscellaneous">
    <text evidence="3">In the RecBCD complex, RecB has a slow 3'-5' helicase, an exonuclease activity and loads RecA onto ssDNA, RecD has a fast 5'-3' helicase activity, while RecC stimulates the ATPase and processivity of the RecB helicase and contributes to recognition of the Chi site.</text>
</comment>
<keyword evidence="3 5" id="KW-0378">Hydrolase</keyword>
<comment type="subunit">
    <text evidence="3">Heterotrimer of RecB, RecC and RecD. All subunits contribute to DNA-binding.</text>
</comment>
<evidence type="ECO:0000256" key="3">
    <source>
        <dbReference type="HAMAP-Rule" id="MF_01487"/>
    </source>
</evidence>
<evidence type="ECO:0000313" key="5">
    <source>
        <dbReference type="EMBL" id="MUH71047.1"/>
    </source>
</evidence>
<dbReference type="Gene3D" id="3.40.50.300">
    <property type="entry name" value="P-loop containing nucleotide triphosphate hydrolases"/>
    <property type="match status" value="3"/>
</dbReference>
<feature type="domain" description="UvrD-like helicase C-terminal" evidence="4">
    <location>
        <begin position="519"/>
        <end position="564"/>
    </location>
</feature>
<keyword evidence="2 3" id="KW-0067">ATP-binding</keyword>
<evidence type="ECO:0000259" key="4">
    <source>
        <dbReference type="Pfam" id="PF13538"/>
    </source>
</evidence>
<reference evidence="5 6" key="1">
    <citation type="submission" date="2019-11" db="EMBL/GenBank/DDBJ databases">
        <title>P. haliotis isolates from Z. marina roots.</title>
        <authorList>
            <person name="Cohen M."/>
            <person name="Jospin G."/>
            <person name="Eisen J.A."/>
            <person name="Coil D.A."/>
        </authorList>
    </citation>
    <scope>NUCLEOTIDE SEQUENCE [LARGE SCALE GENOMIC DNA]</scope>
    <source>
        <strain evidence="5 6">UCD-MCMsp1aY</strain>
    </source>
</reference>
<dbReference type="GO" id="GO:0005524">
    <property type="term" value="F:ATP binding"/>
    <property type="evidence" value="ECO:0007669"/>
    <property type="project" value="UniProtKB-UniRule"/>
</dbReference>
<dbReference type="CDD" id="cd17933">
    <property type="entry name" value="DEXSc_RecD-like"/>
    <property type="match status" value="1"/>
</dbReference>
<accession>A0A6N8F7K8</accession>
<comment type="similarity">
    <text evidence="3">Belongs to the RecD family.</text>
</comment>
<evidence type="ECO:0000313" key="6">
    <source>
        <dbReference type="Proteomes" id="UP000439994"/>
    </source>
</evidence>
<keyword evidence="6" id="KW-1185">Reference proteome</keyword>
<dbReference type="CDD" id="cd18809">
    <property type="entry name" value="SF1_C_RecD"/>
    <property type="match status" value="1"/>
</dbReference>
<keyword evidence="3" id="KW-0347">Helicase</keyword>
<dbReference type="EMBL" id="WOCD01000001">
    <property type="protein sequence ID" value="MUH71047.1"/>
    <property type="molecule type" value="Genomic_DNA"/>
</dbReference>